<evidence type="ECO:0000313" key="2">
    <source>
        <dbReference type="EMBL" id="MBO0951060.1"/>
    </source>
</evidence>
<keyword evidence="3" id="KW-1185">Reference proteome</keyword>
<comment type="caution">
    <text evidence="2">The sequence shown here is derived from an EMBL/GenBank/DDBJ whole genome shotgun (WGS) entry which is preliminary data.</text>
</comment>
<reference evidence="2 3" key="1">
    <citation type="submission" date="2021-03" db="EMBL/GenBank/DDBJ databases">
        <title>Fibrella sp. HMF5405 genome sequencing and assembly.</title>
        <authorList>
            <person name="Kang H."/>
            <person name="Kim H."/>
            <person name="Bae S."/>
            <person name="Joh K."/>
        </authorList>
    </citation>
    <scope>NUCLEOTIDE SEQUENCE [LARGE SCALE GENOMIC DNA]</scope>
    <source>
        <strain evidence="2 3">HMF5405</strain>
    </source>
</reference>
<evidence type="ECO:0008006" key="4">
    <source>
        <dbReference type="Google" id="ProtNLM"/>
    </source>
</evidence>
<dbReference type="EMBL" id="JAFMYW010000006">
    <property type="protein sequence ID" value="MBO0951060.1"/>
    <property type="molecule type" value="Genomic_DNA"/>
</dbReference>
<proteinExistence type="predicted"/>
<dbReference type="Proteomes" id="UP000664628">
    <property type="component" value="Unassembled WGS sequence"/>
</dbReference>
<accession>A0ABS3JM32</accession>
<evidence type="ECO:0000256" key="1">
    <source>
        <dbReference type="SAM" id="SignalP"/>
    </source>
</evidence>
<feature type="signal peptide" evidence="1">
    <location>
        <begin position="1"/>
        <end position="19"/>
    </location>
</feature>
<name>A0ABS3JM32_9BACT</name>
<keyword evidence="1" id="KW-0732">Signal</keyword>
<dbReference type="RefSeq" id="WP_207330996.1">
    <property type="nucleotide sequence ID" value="NZ_JAFMYW010000006.1"/>
</dbReference>
<gene>
    <name evidence="2" type="ORF">J2I46_20920</name>
</gene>
<feature type="chain" id="PRO_5045876089" description="TonB C-terminal domain-containing protein" evidence="1">
    <location>
        <begin position="20"/>
        <end position="144"/>
    </location>
</feature>
<protein>
    <recommendedName>
        <fullName evidence="4">TonB C-terminal domain-containing protein</fullName>
    </recommendedName>
</protein>
<evidence type="ECO:0000313" key="3">
    <source>
        <dbReference type="Proteomes" id="UP000664628"/>
    </source>
</evidence>
<sequence>MKIYSTLTLSILTAVTLLAATGSDSLAQSGINGGKPIVTYNTYGPLPQIKTQSPPSFPGGEDKLNAFVLNQIEEAENPVRIRRKTWLTATLDGTGKVTKLVPTNDTDPTLKKEMARVGVSMPRWNPGTINEQGVETKFQFLLRR</sequence>
<organism evidence="2 3">
    <name type="scientific">Fibrella forsythiae</name>
    <dbReference type="NCBI Taxonomy" id="2817061"/>
    <lineage>
        <taxon>Bacteria</taxon>
        <taxon>Pseudomonadati</taxon>
        <taxon>Bacteroidota</taxon>
        <taxon>Cytophagia</taxon>
        <taxon>Cytophagales</taxon>
        <taxon>Spirosomataceae</taxon>
        <taxon>Fibrella</taxon>
    </lineage>
</organism>